<evidence type="ECO:0000313" key="3">
    <source>
        <dbReference type="Proteomes" id="UP000619788"/>
    </source>
</evidence>
<accession>A0A8J3WKB8</accession>
<feature type="signal peptide" evidence="1">
    <location>
        <begin position="1"/>
        <end position="30"/>
    </location>
</feature>
<evidence type="ECO:0000256" key="1">
    <source>
        <dbReference type="SAM" id="SignalP"/>
    </source>
</evidence>
<dbReference type="Gene3D" id="2.60.20.10">
    <property type="entry name" value="Crystallins"/>
    <property type="match status" value="1"/>
</dbReference>
<gene>
    <name evidence="2" type="ORF">Psi01_45640</name>
</gene>
<dbReference type="EMBL" id="BOOJ01000036">
    <property type="protein sequence ID" value="GIH93934.1"/>
    <property type="molecule type" value="Genomic_DNA"/>
</dbReference>
<organism evidence="2 3">
    <name type="scientific">Planobispora siamensis</name>
    <dbReference type="NCBI Taxonomy" id="936338"/>
    <lineage>
        <taxon>Bacteria</taxon>
        <taxon>Bacillati</taxon>
        <taxon>Actinomycetota</taxon>
        <taxon>Actinomycetes</taxon>
        <taxon>Streptosporangiales</taxon>
        <taxon>Streptosporangiaceae</taxon>
        <taxon>Planobispora</taxon>
    </lineage>
</organism>
<keyword evidence="1" id="KW-0732">Signal</keyword>
<dbReference type="RefSeq" id="WP_204066077.1">
    <property type="nucleotide sequence ID" value="NZ_BOOJ01000036.1"/>
</dbReference>
<name>A0A8J3WKB8_9ACTN</name>
<comment type="caution">
    <text evidence="2">The sequence shown here is derived from an EMBL/GenBank/DDBJ whole genome shotgun (WGS) entry which is preliminary data.</text>
</comment>
<dbReference type="InterPro" id="IPR006311">
    <property type="entry name" value="TAT_signal"/>
</dbReference>
<feature type="chain" id="PRO_5035287213" description="Peptidase inhibitor family I36" evidence="1">
    <location>
        <begin position="31"/>
        <end position="124"/>
    </location>
</feature>
<dbReference type="Proteomes" id="UP000619788">
    <property type="component" value="Unassembled WGS sequence"/>
</dbReference>
<keyword evidence="3" id="KW-1185">Reference proteome</keyword>
<dbReference type="PROSITE" id="PS51318">
    <property type="entry name" value="TAT"/>
    <property type="match status" value="1"/>
</dbReference>
<proteinExistence type="predicted"/>
<protein>
    <recommendedName>
        <fullName evidence="4">Peptidase inhibitor family I36</fullName>
    </recommendedName>
</protein>
<evidence type="ECO:0008006" key="4">
    <source>
        <dbReference type="Google" id="ProtNLM"/>
    </source>
</evidence>
<sequence length="124" mass="13887">MRRFLRRRFLVALALASVTGALLSAPPAHAARSDCPSNAFCLWVDANYPGRPWSIGGDWDYGTCWNLPPSINNKASSTYNRRARGITLYDGANCTTMIGEIGPQRFYPNLSINDRITSIRFESW</sequence>
<dbReference type="AlphaFoldDB" id="A0A8J3WKB8"/>
<reference evidence="2 3" key="1">
    <citation type="submission" date="2021-01" db="EMBL/GenBank/DDBJ databases">
        <title>Whole genome shotgun sequence of Planobispora siamensis NBRC 107568.</title>
        <authorList>
            <person name="Komaki H."/>
            <person name="Tamura T."/>
        </authorList>
    </citation>
    <scope>NUCLEOTIDE SEQUENCE [LARGE SCALE GENOMIC DNA]</scope>
    <source>
        <strain evidence="2 3">NBRC 107568</strain>
    </source>
</reference>
<evidence type="ECO:0000313" key="2">
    <source>
        <dbReference type="EMBL" id="GIH93934.1"/>
    </source>
</evidence>
<dbReference type="Pfam" id="PF03995">
    <property type="entry name" value="Inhibitor_I36"/>
    <property type="match status" value="1"/>
</dbReference>